<evidence type="ECO:0000259" key="3">
    <source>
        <dbReference type="Pfam" id="PF00149"/>
    </source>
</evidence>
<accession>A0AAE0CGI1</accession>
<name>A0AAE0CGI1_9CHLO</name>
<dbReference type="GO" id="GO:0016787">
    <property type="term" value="F:hydrolase activity"/>
    <property type="evidence" value="ECO:0007669"/>
    <property type="project" value="UniProtKB-KW"/>
</dbReference>
<sequence>MCAQRFTSGSETTGTTSAIHLGHGVASLVAARKLRFLHITDVHLDMDYAQGEESNCVAPPCCRKGSIHQQGVNPTGGSWRPARSYGENQCDTPAALLQSALDAAQQLHPDFIVWGGDTAPHATASEQVAVTQGDSLEMLVNRQRQSVLDSLGNATAIFTAAFPHIPVLPSLGDMDHVPTSTDPGPPRNAWLLDAATRWWAQWLPEQSLDSLKWGGYYEVKLPGSELHVVVLNTEVCHVQNFHSFVDGGHAAREQLAWLEGVLLRARLARESCLITGHIPPGVWGGCWGNYSSAYQELVSRYTDVVAGQLYGHQHSGSFRMLRHPPDPTNPAFGVAYVTPSLTPYKDQHPSFRLYELAGKPYVRLSAAHCPWPDTLIGPILCPVHRVAEP</sequence>
<dbReference type="PANTHER" id="PTHR10340">
    <property type="entry name" value="SPHINGOMYELIN PHOSPHODIESTERASE"/>
    <property type="match status" value="1"/>
</dbReference>
<evidence type="ECO:0000256" key="2">
    <source>
        <dbReference type="ARBA" id="ARBA00023180"/>
    </source>
</evidence>
<keyword evidence="1" id="KW-0378">Hydrolase</keyword>
<reference evidence="4 5" key="1">
    <citation type="journal article" date="2015" name="Genome Biol. Evol.">
        <title>Comparative Genomics of a Bacterivorous Green Alga Reveals Evolutionary Causalities and Consequences of Phago-Mixotrophic Mode of Nutrition.</title>
        <authorList>
            <person name="Burns J.A."/>
            <person name="Paasch A."/>
            <person name="Narechania A."/>
            <person name="Kim E."/>
        </authorList>
    </citation>
    <scope>NUCLEOTIDE SEQUENCE [LARGE SCALE GENOMIC DNA]</scope>
    <source>
        <strain evidence="4 5">PLY_AMNH</strain>
    </source>
</reference>
<dbReference type="Gene3D" id="3.60.21.10">
    <property type="match status" value="1"/>
</dbReference>
<dbReference type="Pfam" id="PF00149">
    <property type="entry name" value="Metallophos"/>
    <property type="match status" value="1"/>
</dbReference>
<dbReference type="PANTHER" id="PTHR10340:SF57">
    <property type="entry name" value="METALLOPHOS DOMAIN-CONTAINING PROTEIN"/>
    <property type="match status" value="1"/>
</dbReference>
<dbReference type="SUPFAM" id="SSF56300">
    <property type="entry name" value="Metallo-dependent phosphatases"/>
    <property type="match status" value="1"/>
</dbReference>
<dbReference type="EMBL" id="LGRX02024443">
    <property type="protein sequence ID" value="KAK3253983.1"/>
    <property type="molecule type" value="Genomic_DNA"/>
</dbReference>
<gene>
    <name evidence="4" type="ORF">CYMTET_36788</name>
</gene>
<dbReference type="AlphaFoldDB" id="A0AAE0CGI1"/>
<keyword evidence="5" id="KW-1185">Reference proteome</keyword>
<dbReference type="CDD" id="cd00842">
    <property type="entry name" value="MPP_ASMase"/>
    <property type="match status" value="1"/>
</dbReference>
<organism evidence="4 5">
    <name type="scientific">Cymbomonas tetramitiformis</name>
    <dbReference type="NCBI Taxonomy" id="36881"/>
    <lineage>
        <taxon>Eukaryota</taxon>
        <taxon>Viridiplantae</taxon>
        <taxon>Chlorophyta</taxon>
        <taxon>Pyramimonadophyceae</taxon>
        <taxon>Pyramimonadales</taxon>
        <taxon>Pyramimonadaceae</taxon>
        <taxon>Cymbomonas</taxon>
    </lineage>
</organism>
<feature type="domain" description="Calcineurin-like phosphoesterase" evidence="3">
    <location>
        <begin position="34"/>
        <end position="315"/>
    </location>
</feature>
<protein>
    <recommendedName>
        <fullName evidence="3">Calcineurin-like phosphoesterase domain-containing protein</fullName>
    </recommendedName>
</protein>
<evidence type="ECO:0000256" key="1">
    <source>
        <dbReference type="ARBA" id="ARBA00022801"/>
    </source>
</evidence>
<comment type="caution">
    <text evidence="4">The sequence shown here is derived from an EMBL/GenBank/DDBJ whole genome shotgun (WGS) entry which is preliminary data.</text>
</comment>
<dbReference type="InterPro" id="IPR029052">
    <property type="entry name" value="Metallo-depent_PP-like"/>
</dbReference>
<evidence type="ECO:0000313" key="5">
    <source>
        <dbReference type="Proteomes" id="UP001190700"/>
    </source>
</evidence>
<dbReference type="InterPro" id="IPR041805">
    <property type="entry name" value="ASMase/PPN1_MPP"/>
</dbReference>
<dbReference type="Proteomes" id="UP001190700">
    <property type="component" value="Unassembled WGS sequence"/>
</dbReference>
<dbReference type="InterPro" id="IPR004843">
    <property type="entry name" value="Calcineurin-like_PHP"/>
</dbReference>
<keyword evidence="2" id="KW-0325">Glycoprotein</keyword>
<evidence type="ECO:0000313" key="4">
    <source>
        <dbReference type="EMBL" id="KAK3253983.1"/>
    </source>
</evidence>
<proteinExistence type="predicted"/>